<protein>
    <submittedName>
        <fullName evidence="2">Uncharacterized protein</fullName>
    </submittedName>
</protein>
<accession>A0AAD8R0I1</accession>
<keyword evidence="3" id="KW-1185">Reference proteome</keyword>
<dbReference type="Gene3D" id="3.10.10.10">
    <property type="entry name" value="HIV Type 1 Reverse Transcriptase, subunit A, domain 1"/>
    <property type="match status" value="1"/>
</dbReference>
<comment type="caution">
    <text evidence="2">The sequence shown here is derived from an EMBL/GenBank/DDBJ whole genome shotgun (WGS) entry which is preliminary data.</text>
</comment>
<feature type="region of interest" description="Disordered" evidence="1">
    <location>
        <begin position="83"/>
        <end position="114"/>
    </location>
</feature>
<name>A0AAD8R0I1_LOLMU</name>
<dbReference type="EMBL" id="JAUUTY010000007">
    <property type="protein sequence ID" value="KAK1611214.1"/>
    <property type="molecule type" value="Genomic_DNA"/>
</dbReference>
<gene>
    <name evidence="2" type="ORF">QYE76_034887</name>
</gene>
<dbReference type="SUPFAM" id="SSF56672">
    <property type="entry name" value="DNA/RNA polymerases"/>
    <property type="match status" value="1"/>
</dbReference>
<dbReference type="AlphaFoldDB" id="A0AAD8R0I1"/>
<evidence type="ECO:0000313" key="2">
    <source>
        <dbReference type="EMBL" id="KAK1611214.1"/>
    </source>
</evidence>
<sequence>MAEEQITYKDLPAEHKKKYDELKAICEAELIGSSETTRSRNIKLRGNTCLSHGVNTVDLSHSIREPGFSFDVNMAGFVIRHGADKAESSHSRGKDKEEAVPRDRPQDDDRRYLTEEERCPVRQSIIEHRFSRKGFGRTKRARQMKAEVLEEVKKEIKKMLDAGFIRPCRYAEWISNVVPVQCWDGDGA</sequence>
<reference evidence="2" key="1">
    <citation type="submission" date="2023-07" db="EMBL/GenBank/DDBJ databases">
        <title>A chromosome-level genome assembly of Lolium multiflorum.</title>
        <authorList>
            <person name="Chen Y."/>
            <person name="Copetti D."/>
            <person name="Kolliker R."/>
            <person name="Studer B."/>
        </authorList>
    </citation>
    <scope>NUCLEOTIDE SEQUENCE</scope>
    <source>
        <strain evidence="2">02402/16</strain>
        <tissue evidence="2">Leaf</tissue>
    </source>
</reference>
<dbReference type="Proteomes" id="UP001231189">
    <property type="component" value="Unassembled WGS sequence"/>
</dbReference>
<dbReference type="InterPro" id="IPR043502">
    <property type="entry name" value="DNA/RNA_pol_sf"/>
</dbReference>
<evidence type="ECO:0000256" key="1">
    <source>
        <dbReference type="SAM" id="MobiDB-lite"/>
    </source>
</evidence>
<proteinExistence type="predicted"/>
<organism evidence="2 3">
    <name type="scientific">Lolium multiflorum</name>
    <name type="common">Italian ryegrass</name>
    <name type="synonym">Lolium perenne subsp. multiflorum</name>
    <dbReference type="NCBI Taxonomy" id="4521"/>
    <lineage>
        <taxon>Eukaryota</taxon>
        <taxon>Viridiplantae</taxon>
        <taxon>Streptophyta</taxon>
        <taxon>Embryophyta</taxon>
        <taxon>Tracheophyta</taxon>
        <taxon>Spermatophyta</taxon>
        <taxon>Magnoliopsida</taxon>
        <taxon>Liliopsida</taxon>
        <taxon>Poales</taxon>
        <taxon>Poaceae</taxon>
        <taxon>BOP clade</taxon>
        <taxon>Pooideae</taxon>
        <taxon>Poodae</taxon>
        <taxon>Poeae</taxon>
        <taxon>Poeae Chloroplast Group 2 (Poeae type)</taxon>
        <taxon>Loliodinae</taxon>
        <taxon>Loliinae</taxon>
        <taxon>Lolium</taxon>
    </lineage>
</organism>
<evidence type="ECO:0000313" key="3">
    <source>
        <dbReference type="Proteomes" id="UP001231189"/>
    </source>
</evidence>